<accession>A0AAW1ETT5</accession>
<evidence type="ECO:0000256" key="6">
    <source>
        <dbReference type="ARBA" id="ARBA00023180"/>
    </source>
</evidence>
<feature type="transmembrane region" description="Helical" evidence="8">
    <location>
        <begin position="82"/>
        <end position="100"/>
    </location>
</feature>
<evidence type="ECO:0000256" key="7">
    <source>
        <dbReference type="ARBA" id="ARBA00023242"/>
    </source>
</evidence>
<feature type="transmembrane region" description="Helical" evidence="8">
    <location>
        <begin position="27"/>
        <end position="47"/>
    </location>
</feature>
<feature type="transmembrane region" description="Helical" evidence="8">
    <location>
        <begin position="54"/>
        <end position="76"/>
    </location>
</feature>
<feature type="transmembrane region" description="Helical" evidence="8">
    <location>
        <begin position="284"/>
        <end position="313"/>
    </location>
</feature>
<feature type="transmembrane region" description="Helical" evidence="8">
    <location>
        <begin position="190"/>
        <end position="211"/>
    </location>
</feature>
<evidence type="ECO:0000256" key="8">
    <source>
        <dbReference type="SAM" id="Phobius"/>
    </source>
</evidence>
<keyword evidence="3 8" id="KW-0812">Transmembrane</keyword>
<gene>
    <name evidence="9" type="ORF">VZT92_016304</name>
</gene>
<keyword evidence="7" id="KW-0539">Nucleus</keyword>
<comment type="subcellular location">
    <subcellularLocation>
        <location evidence="1">Nucleus membrane</location>
        <topology evidence="1">Multi-pass membrane protein</topology>
    </subcellularLocation>
</comment>
<dbReference type="AlphaFoldDB" id="A0AAW1ETT5"/>
<organism evidence="9 10">
    <name type="scientific">Zoarces viviparus</name>
    <name type="common">Viviparous eelpout</name>
    <name type="synonym">Blennius viviparus</name>
    <dbReference type="NCBI Taxonomy" id="48416"/>
    <lineage>
        <taxon>Eukaryota</taxon>
        <taxon>Metazoa</taxon>
        <taxon>Chordata</taxon>
        <taxon>Craniata</taxon>
        <taxon>Vertebrata</taxon>
        <taxon>Euteleostomi</taxon>
        <taxon>Actinopterygii</taxon>
        <taxon>Neopterygii</taxon>
        <taxon>Teleostei</taxon>
        <taxon>Neoteleostei</taxon>
        <taxon>Acanthomorphata</taxon>
        <taxon>Eupercaria</taxon>
        <taxon>Perciformes</taxon>
        <taxon>Cottioidei</taxon>
        <taxon>Zoarcales</taxon>
        <taxon>Zoarcidae</taxon>
        <taxon>Zoarcinae</taxon>
        <taxon>Zoarces</taxon>
    </lineage>
</organism>
<evidence type="ECO:0000313" key="9">
    <source>
        <dbReference type="EMBL" id="KAK9525616.1"/>
    </source>
</evidence>
<dbReference type="PANTHER" id="PTHR14437:SF4">
    <property type="entry name" value="TRANSMEMBRANE PROTEIN 168-A"/>
    <property type="match status" value="1"/>
</dbReference>
<sequence length="693" mass="77285">MAREEDEEELTVEEPKKVDMFTSVRCLGYLSSINLLVAVCVGMYARWEVTSEPMILVIFILGLFVLGIASILYYYFAMEKASLSLFHLWCGFLLGLLCFLNSSSLNSNVKELVANYLLLASVIMKTVWALTERICSSIRNKPTLLTSTELLELLGFGIASTAMLLHKSVAIVGLVVALGALIVDLRMKSLLALPNLVSFALVTSLVFFQALGITANPYALGCYMGRLLCEPVLDVYFSGLGPSERWTPVLSLGTVWRRLSLLPLSLMELAFFVVAALKLGHLELWYLVIPGFCLFGLFWFICHIILLMTIWGFHTKLSECQRAWQSQRSRSRSLNQVMASRGIRHFCLISERLVFFSMLSTVILGAVSWQPSNGLFLCALLVVLPLESLTHGLFHELGSCLGGTCVGYALVIPTAYSSADGQPTLLPPEQVQQLNMRSTGMLNNVQRLFSHHMIQTFGCDYSTSGVTLEAVQTKLRSFLELRTEDGPRHDTYLIFYSGHTHKGTGAWALAGGESVHMAQLLELWKEKNAGHFSRLILVLDTENSLPWVKDIRRVDGVYVAVQGAELSATRVDPEPGDVPLLGDFTAEWVEFNCNPDSDTQWSEKGRTVTAAYGVSKRWSDYTLHLPTGSDVAKHWKTHFPKATYPMVHLSNWCCGLNLFWVCGVFLRCFRRCKLAWFPPAVLDTGQGIKLVHS</sequence>
<evidence type="ECO:0000256" key="5">
    <source>
        <dbReference type="ARBA" id="ARBA00023136"/>
    </source>
</evidence>
<keyword evidence="5 8" id="KW-0472">Membrane</keyword>
<evidence type="ECO:0000313" key="10">
    <source>
        <dbReference type="Proteomes" id="UP001488805"/>
    </source>
</evidence>
<keyword evidence="4 8" id="KW-1133">Transmembrane helix</keyword>
<dbReference type="EMBL" id="JBCEZU010000134">
    <property type="protein sequence ID" value="KAK9525616.1"/>
    <property type="molecule type" value="Genomic_DNA"/>
</dbReference>
<dbReference type="GO" id="GO:0031965">
    <property type="term" value="C:nuclear membrane"/>
    <property type="evidence" value="ECO:0007669"/>
    <property type="project" value="UniProtKB-SubCell"/>
</dbReference>
<dbReference type="CDD" id="cd21494">
    <property type="entry name" value="TMEM168"/>
    <property type="match status" value="1"/>
</dbReference>
<reference evidence="9 10" key="1">
    <citation type="journal article" date="2024" name="Genome Biol. Evol.">
        <title>Chromosome-level genome assembly of the viviparous eelpout Zoarces viviparus.</title>
        <authorList>
            <person name="Fuhrmann N."/>
            <person name="Brasseur M.V."/>
            <person name="Bakowski C.E."/>
            <person name="Podsiadlowski L."/>
            <person name="Prost S."/>
            <person name="Krehenwinkel H."/>
            <person name="Mayer C."/>
        </authorList>
    </citation>
    <scope>NUCLEOTIDE SEQUENCE [LARGE SCALE GENOMIC DNA]</scope>
    <source>
        <strain evidence="9">NO-MEL_2022_Ind0_liver</strain>
    </source>
</reference>
<protein>
    <recommendedName>
        <fullName evidence="11">Transmembrane protein 168</fullName>
    </recommendedName>
</protein>
<evidence type="ECO:0000256" key="1">
    <source>
        <dbReference type="ARBA" id="ARBA00004232"/>
    </source>
</evidence>
<comment type="similarity">
    <text evidence="2">Belongs to the TMEM168 family.</text>
</comment>
<keyword evidence="10" id="KW-1185">Reference proteome</keyword>
<evidence type="ECO:0000256" key="4">
    <source>
        <dbReference type="ARBA" id="ARBA00022989"/>
    </source>
</evidence>
<keyword evidence="6" id="KW-0325">Glycoprotein</keyword>
<dbReference type="InterPro" id="IPR029713">
    <property type="entry name" value="TMEM168"/>
</dbReference>
<feature type="transmembrane region" description="Helical" evidence="8">
    <location>
        <begin position="150"/>
        <end position="183"/>
    </location>
</feature>
<evidence type="ECO:0000256" key="2">
    <source>
        <dbReference type="ARBA" id="ARBA00007329"/>
    </source>
</evidence>
<evidence type="ECO:0000256" key="3">
    <source>
        <dbReference type="ARBA" id="ARBA00022692"/>
    </source>
</evidence>
<comment type="caution">
    <text evidence="9">The sequence shown here is derived from an EMBL/GenBank/DDBJ whole genome shotgun (WGS) entry which is preliminary data.</text>
</comment>
<proteinExistence type="inferred from homology"/>
<name>A0AAW1ETT5_ZOAVI</name>
<dbReference type="PANTHER" id="PTHR14437">
    <property type="entry name" value="TRANSMEMBRANE PROTEIN 168"/>
    <property type="match status" value="1"/>
</dbReference>
<dbReference type="Proteomes" id="UP001488805">
    <property type="component" value="Unassembled WGS sequence"/>
</dbReference>
<feature type="transmembrane region" description="Helical" evidence="8">
    <location>
        <begin position="112"/>
        <end position="130"/>
    </location>
</feature>
<evidence type="ECO:0008006" key="11">
    <source>
        <dbReference type="Google" id="ProtNLM"/>
    </source>
</evidence>
<feature type="transmembrane region" description="Helical" evidence="8">
    <location>
        <begin position="255"/>
        <end position="277"/>
    </location>
</feature>